<dbReference type="Proteomes" id="UP001467690">
    <property type="component" value="Unassembled WGS sequence"/>
</dbReference>
<comment type="caution">
    <text evidence="1">The sequence shown here is derived from an EMBL/GenBank/DDBJ whole genome shotgun (WGS) entry which is preliminary data.</text>
</comment>
<evidence type="ECO:0000313" key="1">
    <source>
        <dbReference type="EMBL" id="MER2491721.1"/>
    </source>
</evidence>
<organism evidence="1 2">
    <name type="scientific">Catenovulum sediminis</name>
    <dbReference type="NCBI Taxonomy" id="1740262"/>
    <lineage>
        <taxon>Bacteria</taxon>
        <taxon>Pseudomonadati</taxon>
        <taxon>Pseudomonadota</taxon>
        <taxon>Gammaproteobacteria</taxon>
        <taxon>Alteromonadales</taxon>
        <taxon>Alteromonadaceae</taxon>
        <taxon>Catenovulum</taxon>
    </lineage>
</organism>
<protein>
    <submittedName>
        <fullName evidence="1">SapC family protein</fullName>
    </submittedName>
</protein>
<dbReference type="RefSeq" id="WP_143871011.1">
    <property type="nucleotide sequence ID" value="NZ_CP041660.1"/>
</dbReference>
<keyword evidence="2" id="KW-1185">Reference proteome</keyword>
<dbReference type="EMBL" id="JBELOE010000143">
    <property type="protein sequence ID" value="MER2491721.1"/>
    <property type="molecule type" value="Genomic_DNA"/>
</dbReference>
<accession>A0ABV1RFN8</accession>
<dbReference type="InterPro" id="IPR010836">
    <property type="entry name" value="SapC"/>
</dbReference>
<proteinExistence type="predicted"/>
<reference evidence="1 2" key="1">
    <citation type="submission" date="2024-06" db="EMBL/GenBank/DDBJ databases">
        <authorList>
            <person name="Chen R.Y."/>
        </authorList>
    </citation>
    <scope>NUCLEOTIDE SEQUENCE [LARGE SCALE GENOMIC DNA]</scope>
    <source>
        <strain evidence="1 2">D2</strain>
    </source>
</reference>
<gene>
    <name evidence="1" type="ORF">ABS311_07475</name>
</gene>
<name>A0ABV1RFN8_9ALTE</name>
<evidence type="ECO:0000313" key="2">
    <source>
        <dbReference type="Proteomes" id="UP001467690"/>
    </source>
</evidence>
<sequence>MELGIYQKIEILSKDQHFNTKISPLEGYQFSQQLRECVVTGDEFFECAKSLPILFTKNPQGRLVSFALLGIQPEQNVMLDENGQWRAGEYIPAFLRRYPFVFVQEKQQLMLALDAQSKSVNGEKGEALFEKNGDASEFTLNVMNFMKQYENACRKTESIIAKLDSLGLLEQAKAEMTSGGKTYAIKGFMRVNENKLAELSDEVKIELINTGIYKLIVAHLISLSNFKKLSVLAN</sequence>
<dbReference type="Pfam" id="PF07277">
    <property type="entry name" value="SapC"/>
    <property type="match status" value="1"/>
</dbReference>